<dbReference type="Proteomes" id="UP000704762">
    <property type="component" value="Unassembled WGS sequence"/>
</dbReference>
<evidence type="ECO:0000256" key="1">
    <source>
        <dbReference type="SAM" id="Phobius"/>
    </source>
</evidence>
<feature type="transmembrane region" description="Helical" evidence="1">
    <location>
        <begin position="38"/>
        <end position="58"/>
    </location>
</feature>
<feature type="transmembrane region" description="Helical" evidence="1">
    <location>
        <begin position="12"/>
        <end position="32"/>
    </location>
</feature>
<reference evidence="2 3" key="1">
    <citation type="submission" date="2021-01" db="EMBL/GenBank/DDBJ databases">
        <title>Sequencing the genomes of 1000 actinobacteria strains.</title>
        <authorList>
            <person name="Klenk H.-P."/>
        </authorList>
    </citation>
    <scope>NUCLEOTIDE SEQUENCE [LARGE SCALE GENOMIC DNA]</scope>
    <source>
        <strain evidence="2 3">DSM 18662</strain>
    </source>
</reference>
<protein>
    <submittedName>
        <fullName evidence="2">F0F1-type ATP synthase assembly protein I</fullName>
    </submittedName>
</protein>
<accession>A0ABS2REH4</accession>
<comment type="caution">
    <text evidence="2">The sequence shown here is derived from an EMBL/GenBank/DDBJ whole genome shotgun (WGS) entry which is preliminary data.</text>
</comment>
<organism evidence="2 3">
    <name type="scientific">Microlunatus panaciterrae</name>
    <dbReference type="NCBI Taxonomy" id="400768"/>
    <lineage>
        <taxon>Bacteria</taxon>
        <taxon>Bacillati</taxon>
        <taxon>Actinomycetota</taxon>
        <taxon>Actinomycetes</taxon>
        <taxon>Propionibacteriales</taxon>
        <taxon>Propionibacteriaceae</taxon>
        <taxon>Microlunatus</taxon>
    </lineage>
</organism>
<dbReference type="EMBL" id="JAFBCF010000001">
    <property type="protein sequence ID" value="MBM7797400.1"/>
    <property type="molecule type" value="Genomic_DNA"/>
</dbReference>
<keyword evidence="3" id="KW-1185">Reference proteome</keyword>
<sequence>MSQKSDGTSQGLQVLSYLIAGVAVYGFLGWLGDHYLGTSFLLPIGIVLGAAGGVYLIIRRFGRAPEPNRDDTR</sequence>
<proteinExistence type="predicted"/>
<name>A0ABS2REH4_9ACTN</name>
<gene>
    <name evidence="2" type="ORF">JOE57_000321</name>
</gene>
<keyword evidence="1" id="KW-1133">Transmembrane helix</keyword>
<keyword evidence="1" id="KW-0812">Transmembrane</keyword>
<evidence type="ECO:0000313" key="3">
    <source>
        <dbReference type="Proteomes" id="UP000704762"/>
    </source>
</evidence>
<keyword evidence="1" id="KW-0472">Membrane</keyword>
<evidence type="ECO:0000313" key="2">
    <source>
        <dbReference type="EMBL" id="MBM7797400.1"/>
    </source>
</evidence>
<dbReference type="RefSeq" id="WP_239578807.1">
    <property type="nucleotide sequence ID" value="NZ_BAAAQP010000003.1"/>
</dbReference>